<dbReference type="EMBL" id="WTYE01000001">
    <property type="protein sequence ID" value="MXP33497.1"/>
    <property type="molecule type" value="Genomic_DNA"/>
</dbReference>
<feature type="chain" id="PRO_5044663618" evidence="5">
    <location>
        <begin position="23"/>
        <end position="488"/>
    </location>
</feature>
<dbReference type="Pfam" id="PF00496">
    <property type="entry name" value="SBP_bac_5"/>
    <property type="match status" value="1"/>
</dbReference>
<sequence length="488" mass="52025">MRRAVAFTLSACILLAGCNSRADDGTVSIAVIGEQGALFDSDMRLAYAGQLTREATTEGLVSIDAQGEVVPAIAERWIVTDDGLSFIFRLRGSDWTNGEPITANSVRQALLRNIRDLRGTSLGLDLAKIDEIRAMTARVIEIRLKSPMPEFLQLLSQPELGLRRVGSGVGPFTLEREGEAALLTAVPPQARGLPEQPDWADQVLAVRVRAMAAPAAVEAFSNGEVEAVVNGRISSLPLADTGPLSRGTVRLDAALGVFGLSFSNARGLLASAERREALSMAIDRSTLLQPFNVAGWIPTTRIVSPALPGAPSLLAERWFGQSLDQRRATAASRINAWTASGGSNTLQILLPEGPGSDILLSELADDFSVIGVTLERAENAEAADLVLVDRLARYASPRWFLNQFNCDLSQPLCSPDADVLIDQSLDAATVGEATTLLAEAEGALTAAEAFIPLGAPIRWSLVRGGLDGFSENQWARHPLFPFAIAPIS</sequence>
<accession>A0A845AW40</accession>
<comment type="similarity">
    <text evidence="2">Belongs to the bacterial solute-binding protein 5 family.</text>
</comment>
<feature type="signal peptide" evidence="5">
    <location>
        <begin position="1"/>
        <end position="22"/>
    </location>
</feature>
<dbReference type="PANTHER" id="PTHR30290:SF10">
    <property type="entry name" value="PERIPLASMIC OLIGOPEPTIDE-BINDING PROTEIN-RELATED"/>
    <property type="match status" value="1"/>
</dbReference>
<dbReference type="Proteomes" id="UP000446786">
    <property type="component" value="Unassembled WGS sequence"/>
</dbReference>
<keyword evidence="3" id="KW-0813">Transport</keyword>
<comment type="caution">
    <text evidence="8">The sequence shown here is derived from an EMBL/GenBank/DDBJ whole genome shotgun (WGS) entry which is preliminary data.</text>
</comment>
<dbReference type="PROSITE" id="PS51257">
    <property type="entry name" value="PROKAR_LIPOPROTEIN"/>
    <property type="match status" value="1"/>
</dbReference>
<evidence type="ECO:0000256" key="4">
    <source>
        <dbReference type="ARBA" id="ARBA00022729"/>
    </source>
</evidence>
<dbReference type="Gene3D" id="3.10.105.10">
    <property type="entry name" value="Dipeptide-binding Protein, Domain 3"/>
    <property type="match status" value="1"/>
</dbReference>
<gene>
    <name evidence="7" type="ORF">GRI94_02750</name>
    <name evidence="8" type="ORF">GRI94_16840</name>
</gene>
<evidence type="ECO:0000256" key="2">
    <source>
        <dbReference type="ARBA" id="ARBA00005695"/>
    </source>
</evidence>
<keyword evidence="9" id="KW-1185">Reference proteome</keyword>
<dbReference type="GO" id="GO:1904680">
    <property type="term" value="F:peptide transmembrane transporter activity"/>
    <property type="evidence" value="ECO:0007669"/>
    <property type="project" value="TreeGrafter"/>
</dbReference>
<dbReference type="OrthoDB" id="9803988at2"/>
<name>A0A845AW40_9SPHN</name>
<dbReference type="InterPro" id="IPR000914">
    <property type="entry name" value="SBP_5_dom"/>
</dbReference>
<dbReference type="SUPFAM" id="SSF53850">
    <property type="entry name" value="Periplasmic binding protein-like II"/>
    <property type="match status" value="1"/>
</dbReference>
<evidence type="ECO:0000313" key="9">
    <source>
        <dbReference type="Proteomes" id="UP000446786"/>
    </source>
</evidence>
<evidence type="ECO:0000256" key="1">
    <source>
        <dbReference type="ARBA" id="ARBA00004418"/>
    </source>
</evidence>
<dbReference type="RefSeq" id="WP_160778252.1">
    <property type="nucleotide sequence ID" value="NZ_BAAAZF010000001.1"/>
</dbReference>
<dbReference type="InterPro" id="IPR039424">
    <property type="entry name" value="SBP_5"/>
</dbReference>
<evidence type="ECO:0000313" key="7">
    <source>
        <dbReference type="EMBL" id="MXP30737.1"/>
    </source>
</evidence>
<comment type="subcellular location">
    <subcellularLocation>
        <location evidence="1">Periplasm</location>
    </subcellularLocation>
</comment>
<dbReference type="Gene3D" id="3.90.76.10">
    <property type="entry name" value="Dipeptide-binding Protein, Domain 1"/>
    <property type="match status" value="1"/>
</dbReference>
<reference evidence="8 9" key="1">
    <citation type="submission" date="2019-12" db="EMBL/GenBank/DDBJ databases">
        <title>Genomic-based taxomic classification of the family Erythrobacteraceae.</title>
        <authorList>
            <person name="Xu L."/>
        </authorList>
    </citation>
    <scope>NUCLEOTIDE SEQUENCE [LARGE SCALE GENOMIC DNA]</scope>
    <source>
        <strain evidence="8 9">JCM 16677</strain>
    </source>
</reference>
<protein>
    <submittedName>
        <fullName evidence="8">Peptide ABC transporter substrate-binding protein</fullName>
    </submittedName>
</protein>
<evidence type="ECO:0000256" key="5">
    <source>
        <dbReference type="SAM" id="SignalP"/>
    </source>
</evidence>
<dbReference type="GO" id="GO:0030313">
    <property type="term" value="C:cell envelope"/>
    <property type="evidence" value="ECO:0007669"/>
    <property type="project" value="UniProtKB-SubCell"/>
</dbReference>
<feature type="domain" description="Solute-binding protein family 5" evidence="6">
    <location>
        <begin position="68"/>
        <end position="375"/>
    </location>
</feature>
<dbReference type="GO" id="GO:0015833">
    <property type="term" value="P:peptide transport"/>
    <property type="evidence" value="ECO:0007669"/>
    <property type="project" value="TreeGrafter"/>
</dbReference>
<dbReference type="EMBL" id="WTYE01000001">
    <property type="protein sequence ID" value="MXP30737.1"/>
    <property type="molecule type" value="Genomic_DNA"/>
</dbReference>
<proteinExistence type="inferred from homology"/>
<organism evidence="8 9">
    <name type="scientific">Parerythrobacter jejuensis</name>
    <dbReference type="NCBI Taxonomy" id="795812"/>
    <lineage>
        <taxon>Bacteria</taxon>
        <taxon>Pseudomonadati</taxon>
        <taxon>Pseudomonadota</taxon>
        <taxon>Alphaproteobacteria</taxon>
        <taxon>Sphingomonadales</taxon>
        <taxon>Erythrobacteraceae</taxon>
        <taxon>Parerythrobacter</taxon>
    </lineage>
</organism>
<evidence type="ECO:0000259" key="6">
    <source>
        <dbReference type="Pfam" id="PF00496"/>
    </source>
</evidence>
<dbReference type="PANTHER" id="PTHR30290">
    <property type="entry name" value="PERIPLASMIC BINDING COMPONENT OF ABC TRANSPORTER"/>
    <property type="match status" value="1"/>
</dbReference>
<evidence type="ECO:0000313" key="8">
    <source>
        <dbReference type="EMBL" id="MXP33497.1"/>
    </source>
</evidence>
<dbReference type="Gene3D" id="3.40.190.10">
    <property type="entry name" value="Periplasmic binding protein-like II"/>
    <property type="match status" value="1"/>
</dbReference>
<evidence type="ECO:0000256" key="3">
    <source>
        <dbReference type="ARBA" id="ARBA00022448"/>
    </source>
</evidence>
<keyword evidence="4 5" id="KW-0732">Signal</keyword>
<dbReference type="AlphaFoldDB" id="A0A845AW40"/>